<evidence type="ECO:0000313" key="6">
    <source>
        <dbReference type="EMBL" id="SDE05340.1"/>
    </source>
</evidence>
<dbReference type="Pfam" id="PF01810">
    <property type="entry name" value="LysE"/>
    <property type="match status" value="1"/>
</dbReference>
<evidence type="ECO:0000256" key="4">
    <source>
        <dbReference type="ARBA" id="ARBA00022989"/>
    </source>
</evidence>
<evidence type="ECO:0000256" key="2">
    <source>
        <dbReference type="ARBA" id="ARBA00022475"/>
    </source>
</evidence>
<dbReference type="AlphaFoldDB" id="A0A1G6ZS31"/>
<evidence type="ECO:0000256" key="5">
    <source>
        <dbReference type="ARBA" id="ARBA00023136"/>
    </source>
</evidence>
<proteinExistence type="predicted"/>
<dbReference type="RefSeq" id="WP_090860391.1">
    <property type="nucleotide sequence ID" value="NZ_FMZM01000014.1"/>
</dbReference>
<keyword evidence="7" id="KW-1185">Reference proteome</keyword>
<gene>
    <name evidence="6" type="ORF">SAMN05421872_11422</name>
</gene>
<keyword evidence="2" id="KW-1003">Cell membrane</keyword>
<comment type="subcellular location">
    <subcellularLocation>
        <location evidence="1">Cell membrane</location>
        <topology evidence="1">Multi-pass membrane protein</topology>
    </subcellularLocation>
</comment>
<dbReference type="EMBL" id="FMZM01000014">
    <property type="protein sequence ID" value="SDE05340.1"/>
    <property type="molecule type" value="Genomic_DNA"/>
</dbReference>
<evidence type="ECO:0000256" key="3">
    <source>
        <dbReference type="ARBA" id="ARBA00022692"/>
    </source>
</evidence>
<dbReference type="Proteomes" id="UP000199034">
    <property type="component" value="Unassembled WGS sequence"/>
</dbReference>
<name>A0A1G6ZS31_9ACTN</name>
<protein>
    <submittedName>
        <fullName evidence="6">Threonine/homoserine/homoserine lactone efflux protein</fullName>
    </submittedName>
</protein>
<dbReference type="PANTHER" id="PTHR30086">
    <property type="entry name" value="ARGININE EXPORTER PROTEIN ARGO"/>
    <property type="match status" value="1"/>
</dbReference>
<evidence type="ECO:0000256" key="1">
    <source>
        <dbReference type="ARBA" id="ARBA00004651"/>
    </source>
</evidence>
<dbReference type="PIRSF" id="PIRSF006324">
    <property type="entry name" value="LeuE"/>
    <property type="match status" value="1"/>
</dbReference>
<dbReference type="GO" id="GO:0015171">
    <property type="term" value="F:amino acid transmembrane transporter activity"/>
    <property type="evidence" value="ECO:0007669"/>
    <property type="project" value="TreeGrafter"/>
</dbReference>
<keyword evidence="3" id="KW-0812">Transmembrane</keyword>
<dbReference type="InterPro" id="IPR001123">
    <property type="entry name" value="LeuE-type"/>
</dbReference>
<keyword evidence="5" id="KW-0472">Membrane</keyword>
<evidence type="ECO:0000313" key="7">
    <source>
        <dbReference type="Proteomes" id="UP000199034"/>
    </source>
</evidence>
<sequence>MVPTSHLLAFVVASVVLTAVPGPSVLFVIGRSLALGRRAGLLSVVGNTLGLLPLVVAVALGVGAVVQRSVVVFTALKLAGAVYLVYLGVQAFRHRHHGAGDAVDERPRSAWRIVREGFVVGVSNPKAVVFLAAVLPQFAEPAAGAVAAQVVVLGLVFMAVALLSDGLWAIVAGTARGWLGGSPRRLARMQAGGGLMMIGLGGSLALTGQKA</sequence>
<reference evidence="6 7" key="1">
    <citation type="submission" date="2016-10" db="EMBL/GenBank/DDBJ databases">
        <authorList>
            <person name="de Groot N.N."/>
        </authorList>
    </citation>
    <scope>NUCLEOTIDE SEQUENCE [LARGE SCALE GENOMIC DNA]</scope>
    <source>
        <strain evidence="6 7">CGMCC 4.6858</strain>
    </source>
</reference>
<dbReference type="STRING" id="1045774.SAMN05421872_11422"/>
<dbReference type="GO" id="GO:0005886">
    <property type="term" value="C:plasma membrane"/>
    <property type="evidence" value="ECO:0007669"/>
    <property type="project" value="UniProtKB-SubCell"/>
</dbReference>
<accession>A0A1G6ZS31</accession>
<keyword evidence="4" id="KW-1133">Transmembrane helix</keyword>
<dbReference type="OrthoDB" id="3175972at2"/>
<organism evidence="6 7">
    <name type="scientific">Nocardioides lianchengensis</name>
    <dbReference type="NCBI Taxonomy" id="1045774"/>
    <lineage>
        <taxon>Bacteria</taxon>
        <taxon>Bacillati</taxon>
        <taxon>Actinomycetota</taxon>
        <taxon>Actinomycetes</taxon>
        <taxon>Propionibacteriales</taxon>
        <taxon>Nocardioidaceae</taxon>
        <taxon>Nocardioides</taxon>
    </lineage>
</organism>
<dbReference type="PANTHER" id="PTHR30086:SF20">
    <property type="entry name" value="ARGININE EXPORTER PROTEIN ARGO-RELATED"/>
    <property type="match status" value="1"/>
</dbReference>